<sequence length="275" mass="30264">MEERKTAPGSLDSQQQESLKANQGERANDDTSTGTFPVVRRKPPHKTSHQLKVKALTALLVGLLCALLGFGYVVQVRNTKSSYEGLSEEELVRILDETSTQVDKLEERKSQLNQQLSSIKSSADKQQEAARIAKQNSESSDILAGHIPAVGKGIIVHIDEDDDRIDAATMFTLIEELRNAGSEVISLNEVRVVTSTYVKDLKQGLECDGQKLSSPYEIRAIGDPEALQNAVQIAGGVGSRIKVQFHATVSVEQANDVRIDQIRKPQHYQYAQTVE</sequence>
<dbReference type="EMBL" id="MWWS01000004">
    <property type="protein sequence ID" value="OZG49912.1"/>
    <property type="molecule type" value="Genomic_DNA"/>
</dbReference>
<dbReference type="RefSeq" id="WP_094722471.1">
    <property type="nucleotide sequence ID" value="NZ_MWWS01000004.1"/>
</dbReference>
<gene>
    <name evidence="5" type="ORF">BOCO_0429</name>
</gene>
<keyword evidence="4" id="KW-0812">Transmembrane</keyword>
<dbReference type="GO" id="GO:0005886">
    <property type="term" value="C:plasma membrane"/>
    <property type="evidence" value="ECO:0007669"/>
    <property type="project" value="TreeGrafter"/>
</dbReference>
<protein>
    <submittedName>
        <fullName evidence="5">DUF881 domain</fullName>
    </submittedName>
</protein>
<feature type="region of interest" description="Disordered" evidence="3">
    <location>
        <begin position="1"/>
        <end position="45"/>
    </location>
</feature>
<dbReference type="PANTHER" id="PTHR37313">
    <property type="entry name" value="UPF0749 PROTEIN RV1825"/>
    <property type="match status" value="1"/>
</dbReference>
<keyword evidence="6" id="KW-1185">Reference proteome</keyword>
<dbReference type="InterPro" id="IPR010273">
    <property type="entry name" value="DUF881"/>
</dbReference>
<reference evidence="5 6" key="1">
    <citation type="journal article" date="2017" name="BMC Genomics">
        <title>Comparative genomic and phylogenomic analyses of the Bifidobacteriaceae family.</title>
        <authorList>
            <person name="Lugli G.A."/>
            <person name="Milani C."/>
            <person name="Turroni F."/>
            <person name="Duranti S."/>
            <person name="Mancabelli L."/>
            <person name="Mangifesta M."/>
            <person name="Ferrario C."/>
            <person name="Modesto M."/>
            <person name="Mattarelli P."/>
            <person name="Jiri K."/>
            <person name="van Sinderen D."/>
            <person name="Ventura M."/>
        </authorList>
    </citation>
    <scope>NUCLEOTIDE SEQUENCE [LARGE SCALE GENOMIC DNA]</scope>
    <source>
        <strain evidence="5 6">DSM 22924</strain>
    </source>
</reference>
<evidence type="ECO:0000313" key="6">
    <source>
        <dbReference type="Proteomes" id="UP000216004"/>
    </source>
</evidence>
<name>A0A261ESS3_9BIFI</name>
<dbReference type="PANTHER" id="PTHR37313:SF2">
    <property type="entry name" value="UPF0749 PROTEIN YLXX"/>
    <property type="match status" value="1"/>
</dbReference>
<organism evidence="5 6">
    <name type="scientific">Bombiscardovia coagulans</name>
    <dbReference type="NCBI Taxonomy" id="686666"/>
    <lineage>
        <taxon>Bacteria</taxon>
        <taxon>Bacillati</taxon>
        <taxon>Actinomycetota</taxon>
        <taxon>Actinomycetes</taxon>
        <taxon>Bifidobacteriales</taxon>
        <taxon>Bifidobacteriaceae</taxon>
        <taxon>Bombiscardovia</taxon>
    </lineage>
</organism>
<evidence type="ECO:0000256" key="3">
    <source>
        <dbReference type="SAM" id="MobiDB-lite"/>
    </source>
</evidence>
<dbReference type="Pfam" id="PF05949">
    <property type="entry name" value="DUF881"/>
    <property type="match status" value="1"/>
</dbReference>
<feature type="coiled-coil region" evidence="2">
    <location>
        <begin position="88"/>
        <end position="129"/>
    </location>
</feature>
<dbReference type="AlphaFoldDB" id="A0A261ESS3"/>
<evidence type="ECO:0000256" key="4">
    <source>
        <dbReference type="SAM" id="Phobius"/>
    </source>
</evidence>
<accession>A0A261ESS3</accession>
<dbReference type="Gene3D" id="3.30.70.1880">
    <property type="entry name" value="Protein of unknown function DUF881"/>
    <property type="match status" value="1"/>
</dbReference>
<comment type="similarity">
    <text evidence="1">Belongs to the UPF0749 family.</text>
</comment>
<keyword evidence="4" id="KW-1133">Transmembrane helix</keyword>
<dbReference type="Proteomes" id="UP000216004">
    <property type="component" value="Unassembled WGS sequence"/>
</dbReference>
<comment type="caution">
    <text evidence="5">The sequence shown here is derived from an EMBL/GenBank/DDBJ whole genome shotgun (WGS) entry which is preliminary data.</text>
</comment>
<keyword evidence="2" id="KW-0175">Coiled coil</keyword>
<evidence type="ECO:0000256" key="1">
    <source>
        <dbReference type="ARBA" id="ARBA00009108"/>
    </source>
</evidence>
<feature type="transmembrane region" description="Helical" evidence="4">
    <location>
        <begin position="55"/>
        <end position="74"/>
    </location>
</feature>
<evidence type="ECO:0000313" key="5">
    <source>
        <dbReference type="EMBL" id="OZG49912.1"/>
    </source>
</evidence>
<proteinExistence type="inferred from homology"/>
<dbReference type="OrthoDB" id="3211287at2"/>
<evidence type="ECO:0000256" key="2">
    <source>
        <dbReference type="SAM" id="Coils"/>
    </source>
</evidence>
<keyword evidence="4" id="KW-0472">Membrane</keyword>
<feature type="compositionally biased region" description="Polar residues" evidence="3">
    <location>
        <begin position="11"/>
        <end position="21"/>
    </location>
</feature>